<organism evidence="2 3">
    <name type="scientific">Aspergillus sydowii CBS 593.65</name>
    <dbReference type="NCBI Taxonomy" id="1036612"/>
    <lineage>
        <taxon>Eukaryota</taxon>
        <taxon>Fungi</taxon>
        <taxon>Dikarya</taxon>
        <taxon>Ascomycota</taxon>
        <taxon>Pezizomycotina</taxon>
        <taxon>Eurotiomycetes</taxon>
        <taxon>Eurotiomycetidae</taxon>
        <taxon>Eurotiales</taxon>
        <taxon>Aspergillaceae</taxon>
        <taxon>Aspergillus</taxon>
        <taxon>Aspergillus subgen. Nidulantes</taxon>
    </lineage>
</organism>
<dbReference type="VEuPathDB" id="FungiDB:ASPSYDRAFT_46754"/>
<feature type="compositionally biased region" description="Low complexity" evidence="1">
    <location>
        <begin position="67"/>
        <end position="88"/>
    </location>
</feature>
<feature type="compositionally biased region" description="Polar residues" evidence="1">
    <location>
        <begin position="20"/>
        <end position="36"/>
    </location>
</feature>
<reference evidence="3" key="1">
    <citation type="journal article" date="2017" name="Genome Biol.">
        <title>Comparative genomics reveals high biological diversity and specific adaptations in the industrially and medically important fungal genus Aspergillus.</title>
        <authorList>
            <person name="de Vries R.P."/>
            <person name="Riley R."/>
            <person name="Wiebenga A."/>
            <person name="Aguilar-Osorio G."/>
            <person name="Amillis S."/>
            <person name="Uchima C.A."/>
            <person name="Anderluh G."/>
            <person name="Asadollahi M."/>
            <person name="Askin M."/>
            <person name="Barry K."/>
            <person name="Battaglia E."/>
            <person name="Bayram O."/>
            <person name="Benocci T."/>
            <person name="Braus-Stromeyer S.A."/>
            <person name="Caldana C."/>
            <person name="Canovas D."/>
            <person name="Cerqueira G.C."/>
            <person name="Chen F."/>
            <person name="Chen W."/>
            <person name="Choi C."/>
            <person name="Clum A."/>
            <person name="Dos Santos R.A."/>
            <person name="Damasio A.R."/>
            <person name="Diallinas G."/>
            <person name="Emri T."/>
            <person name="Fekete E."/>
            <person name="Flipphi M."/>
            <person name="Freyberg S."/>
            <person name="Gallo A."/>
            <person name="Gournas C."/>
            <person name="Habgood R."/>
            <person name="Hainaut M."/>
            <person name="Harispe M.L."/>
            <person name="Henrissat B."/>
            <person name="Hilden K.S."/>
            <person name="Hope R."/>
            <person name="Hossain A."/>
            <person name="Karabika E."/>
            <person name="Karaffa L."/>
            <person name="Karanyi Z."/>
            <person name="Krasevec N."/>
            <person name="Kuo A."/>
            <person name="Kusch H."/>
            <person name="LaButti K."/>
            <person name="Lagendijk E.L."/>
            <person name="Lapidus A."/>
            <person name="Levasseur A."/>
            <person name="Lindquist E."/>
            <person name="Lipzen A."/>
            <person name="Logrieco A.F."/>
            <person name="MacCabe A."/>
            <person name="Maekelae M.R."/>
            <person name="Malavazi I."/>
            <person name="Melin P."/>
            <person name="Meyer V."/>
            <person name="Mielnichuk N."/>
            <person name="Miskei M."/>
            <person name="Molnar A.P."/>
            <person name="Mule G."/>
            <person name="Ngan C.Y."/>
            <person name="Orejas M."/>
            <person name="Orosz E."/>
            <person name="Ouedraogo J.P."/>
            <person name="Overkamp K.M."/>
            <person name="Park H.-S."/>
            <person name="Perrone G."/>
            <person name="Piumi F."/>
            <person name="Punt P.J."/>
            <person name="Ram A.F."/>
            <person name="Ramon A."/>
            <person name="Rauscher S."/>
            <person name="Record E."/>
            <person name="Riano-Pachon D.M."/>
            <person name="Robert V."/>
            <person name="Roehrig J."/>
            <person name="Ruller R."/>
            <person name="Salamov A."/>
            <person name="Salih N.S."/>
            <person name="Samson R.A."/>
            <person name="Sandor E."/>
            <person name="Sanguinetti M."/>
            <person name="Schuetze T."/>
            <person name="Sepcic K."/>
            <person name="Shelest E."/>
            <person name="Sherlock G."/>
            <person name="Sophianopoulou V."/>
            <person name="Squina F.M."/>
            <person name="Sun H."/>
            <person name="Susca A."/>
            <person name="Todd R.B."/>
            <person name="Tsang A."/>
            <person name="Unkles S.E."/>
            <person name="van de Wiele N."/>
            <person name="van Rossen-Uffink D."/>
            <person name="Oliveira J.V."/>
            <person name="Vesth T.C."/>
            <person name="Visser J."/>
            <person name="Yu J.-H."/>
            <person name="Zhou M."/>
            <person name="Andersen M.R."/>
            <person name="Archer D.B."/>
            <person name="Baker S.E."/>
            <person name="Benoit I."/>
            <person name="Brakhage A.A."/>
            <person name="Braus G.H."/>
            <person name="Fischer R."/>
            <person name="Frisvad J.C."/>
            <person name="Goldman G.H."/>
            <person name="Houbraken J."/>
            <person name="Oakley B."/>
            <person name="Pocsi I."/>
            <person name="Scazzocchio C."/>
            <person name="Seiboth B."/>
            <person name="vanKuyk P.A."/>
            <person name="Wortman J."/>
            <person name="Dyer P.S."/>
            <person name="Grigoriev I.V."/>
        </authorList>
    </citation>
    <scope>NUCLEOTIDE SEQUENCE [LARGE SCALE GENOMIC DNA]</scope>
    <source>
        <strain evidence="3">CBS 593.65</strain>
    </source>
</reference>
<dbReference type="RefSeq" id="XP_040701400.1">
    <property type="nucleotide sequence ID" value="XM_040847303.1"/>
</dbReference>
<name>A0A1L9TDT8_9EURO</name>
<accession>A0A1L9TDT8</accession>
<evidence type="ECO:0000313" key="2">
    <source>
        <dbReference type="EMBL" id="OJJ57594.1"/>
    </source>
</evidence>
<dbReference type="OrthoDB" id="10607641at2759"/>
<keyword evidence="3" id="KW-1185">Reference proteome</keyword>
<dbReference type="AlphaFoldDB" id="A0A1L9TDT8"/>
<gene>
    <name evidence="2" type="ORF">ASPSYDRAFT_46754</name>
</gene>
<proteinExistence type="predicted"/>
<feature type="region of interest" description="Disordered" evidence="1">
    <location>
        <begin position="145"/>
        <end position="178"/>
    </location>
</feature>
<evidence type="ECO:0000256" key="1">
    <source>
        <dbReference type="SAM" id="MobiDB-lite"/>
    </source>
</evidence>
<dbReference type="EMBL" id="KV878588">
    <property type="protein sequence ID" value="OJJ57594.1"/>
    <property type="molecule type" value="Genomic_DNA"/>
</dbReference>
<dbReference type="GeneID" id="63763376"/>
<feature type="region of interest" description="Disordered" evidence="1">
    <location>
        <begin position="1"/>
        <end position="99"/>
    </location>
</feature>
<protein>
    <submittedName>
        <fullName evidence="2">Uncharacterized protein</fullName>
    </submittedName>
</protein>
<evidence type="ECO:0000313" key="3">
    <source>
        <dbReference type="Proteomes" id="UP000184356"/>
    </source>
</evidence>
<sequence>MVNNRGRRSHDDDAAARPSGTGNTPAATIQAGQTPARQVPTPGPEAPEAGPNHQYTVPASPIPESPPVQQLTAPPTPQLQGQSGTAAQPAPPAPPAPTVTDEITEMTTMVDVINLEQPDQPTSQERVPVRTPEQVARDRLIRQHRARQRTKGVSGSTARPQGINRRPAAPQGNPRANLYSQPVAPMLARIKRESDEDAMHWERHEALAKRYHATSTATRRRAEQLIMRLHYRPHELTFRDLCNARCLIETHQCTEFSMGRRRGNEGAPE</sequence>
<dbReference type="Proteomes" id="UP000184356">
    <property type="component" value="Unassembled WGS sequence"/>
</dbReference>